<dbReference type="AlphaFoldDB" id="A0A914QGR8"/>
<sequence>MAQLNNERFETFKSQDQENGYFDLKFEIEGKIIFAHKFMLAPISDVFKRMISDIWNKKETIEITTNSYNDFYEFLTFLYSGNCILNDENIFTMVDLSEFYQVREFNKKCDEYLSEKEYTKENILVFLDGLSKYSLPLFEKVISKAMKKNGINLVESEGFLETSKSTVEKIVRLEDRFVSEEKLFEKIYEWAENRIKMKQSESNEKDSDVAKPTKDDVTAKNEKATQTLFFNMNDEIKSELTEILPFIKFKKMNMNFLHKFVVKRGFLFSYDELSDMLDNCIPVKGISL</sequence>
<dbReference type="WBParaSite" id="PDA_v2.g31072.t1">
    <property type="protein sequence ID" value="PDA_v2.g31072.t1"/>
    <property type="gene ID" value="PDA_v2.g31072"/>
</dbReference>
<keyword evidence="2" id="KW-1185">Reference proteome</keyword>
<dbReference type="PROSITE" id="PS50097">
    <property type="entry name" value="BTB"/>
    <property type="match status" value="1"/>
</dbReference>
<protein>
    <submittedName>
        <fullName evidence="3">BTB domain-containing protein</fullName>
    </submittedName>
</protein>
<dbReference type="PANTHER" id="PTHR45774:SF3">
    <property type="entry name" value="BTB (POZ) DOMAIN-CONTAINING 2B-RELATED"/>
    <property type="match status" value="1"/>
</dbReference>
<proteinExistence type="predicted"/>
<dbReference type="Gene3D" id="3.30.710.10">
    <property type="entry name" value="Potassium Channel Kv1.1, Chain A"/>
    <property type="match status" value="1"/>
</dbReference>
<organism evidence="2 3">
    <name type="scientific">Panagrolaimus davidi</name>
    <dbReference type="NCBI Taxonomy" id="227884"/>
    <lineage>
        <taxon>Eukaryota</taxon>
        <taxon>Metazoa</taxon>
        <taxon>Ecdysozoa</taxon>
        <taxon>Nematoda</taxon>
        <taxon>Chromadorea</taxon>
        <taxon>Rhabditida</taxon>
        <taxon>Tylenchina</taxon>
        <taxon>Panagrolaimomorpha</taxon>
        <taxon>Panagrolaimoidea</taxon>
        <taxon>Panagrolaimidae</taxon>
        <taxon>Panagrolaimus</taxon>
    </lineage>
</organism>
<dbReference type="InterPro" id="IPR000210">
    <property type="entry name" value="BTB/POZ_dom"/>
</dbReference>
<name>A0A914QGR8_9BILA</name>
<dbReference type="PANTHER" id="PTHR45774">
    <property type="entry name" value="BTB/POZ DOMAIN-CONTAINING"/>
    <property type="match status" value="1"/>
</dbReference>
<reference evidence="3" key="1">
    <citation type="submission" date="2022-11" db="UniProtKB">
        <authorList>
            <consortium name="WormBaseParasite"/>
        </authorList>
    </citation>
    <scope>IDENTIFICATION</scope>
</reference>
<dbReference type="SUPFAM" id="SSF54695">
    <property type="entry name" value="POZ domain"/>
    <property type="match status" value="1"/>
</dbReference>
<accession>A0A914QGR8</accession>
<dbReference type="Proteomes" id="UP000887578">
    <property type="component" value="Unplaced"/>
</dbReference>
<evidence type="ECO:0000313" key="3">
    <source>
        <dbReference type="WBParaSite" id="PDA_v2.g31072.t1"/>
    </source>
</evidence>
<dbReference type="InterPro" id="IPR011333">
    <property type="entry name" value="SKP1/BTB/POZ_sf"/>
</dbReference>
<dbReference type="Pfam" id="PF00651">
    <property type="entry name" value="BTB"/>
    <property type="match status" value="1"/>
</dbReference>
<feature type="domain" description="BTB" evidence="1">
    <location>
        <begin position="22"/>
        <end position="87"/>
    </location>
</feature>
<evidence type="ECO:0000313" key="2">
    <source>
        <dbReference type="Proteomes" id="UP000887578"/>
    </source>
</evidence>
<dbReference type="SMART" id="SM00225">
    <property type="entry name" value="BTB"/>
    <property type="match status" value="1"/>
</dbReference>
<dbReference type="Gene3D" id="1.25.40.420">
    <property type="match status" value="1"/>
</dbReference>
<evidence type="ECO:0000259" key="1">
    <source>
        <dbReference type="PROSITE" id="PS50097"/>
    </source>
</evidence>